<dbReference type="InterPro" id="IPR052228">
    <property type="entry name" value="Sec_Metab_Biosynth_Oxidored"/>
</dbReference>
<dbReference type="AlphaFoldDB" id="A0A8H7Y884"/>
<proteinExistence type="predicted"/>
<dbReference type="GO" id="GO:0016491">
    <property type="term" value="F:oxidoreductase activity"/>
    <property type="evidence" value="ECO:0007669"/>
    <property type="project" value="UniProtKB-KW"/>
</dbReference>
<evidence type="ECO:0000313" key="2">
    <source>
        <dbReference type="EMBL" id="KAG5173131.1"/>
    </source>
</evidence>
<accession>A0A8H7Y884</accession>
<keyword evidence="1" id="KW-0560">Oxidoreductase</keyword>
<dbReference type="PANTHER" id="PTHR47534:SF3">
    <property type="entry name" value="ALCOHOL DEHYDROGENASE-LIKE C-TERMINAL DOMAIN-CONTAINING PROTEIN"/>
    <property type="match status" value="1"/>
</dbReference>
<dbReference type="PRINTS" id="PR00081">
    <property type="entry name" value="GDHRDH"/>
</dbReference>
<dbReference type="PANTHER" id="PTHR47534">
    <property type="entry name" value="YALI0E05731P"/>
    <property type="match status" value="1"/>
</dbReference>
<dbReference type="Gene3D" id="3.40.50.720">
    <property type="entry name" value="NAD(P)-binding Rossmann-like Domain"/>
    <property type="match status" value="1"/>
</dbReference>
<gene>
    <name evidence="2" type="ORF">JR316_002639</name>
</gene>
<dbReference type="Pfam" id="PF00106">
    <property type="entry name" value="adh_short"/>
    <property type="match status" value="1"/>
</dbReference>
<dbReference type="InterPro" id="IPR036291">
    <property type="entry name" value="NAD(P)-bd_dom_sf"/>
</dbReference>
<reference evidence="2" key="1">
    <citation type="submission" date="2021-02" db="EMBL/GenBank/DDBJ databases">
        <title>Psilocybe cubensis genome.</title>
        <authorList>
            <person name="Mckernan K.J."/>
            <person name="Crawford S."/>
            <person name="Trippe A."/>
            <person name="Kane L.T."/>
            <person name="Mclaughlin S."/>
        </authorList>
    </citation>
    <scope>NUCLEOTIDE SEQUENCE [LARGE SCALE GENOMIC DNA]</scope>
    <source>
        <strain evidence="2">MGC-MH-2018</strain>
    </source>
</reference>
<organism evidence="2">
    <name type="scientific">Psilocybe cubensis</name>
    <name type="common">Psychedelic mushroom</name>
    <name type="synonym">Stropharia cubensis</name>
    <dbReference type="NCBI Taxonomy" id="181762"/>
    <lineage>
        <taxon>Eukaryota</taxon>
        <taxon>Fungi</taxon>
        <taxon>Dikarya</taxon>
        <taxon>Basidiomycota</taxon>
        <taxon>Agaricomycotina</taxon>
        <taxon>Agaricomycetes</taxon>
        <taxon>Agaricomycetidae</taxon>
        <taxon>Agaricales</taxon>
        <taxon>Agaricineae</taxon>
        <taxon>Strophariaceae</taxon>
        <taxon>Psilocybe</taxon>
    </lineage>
</organism>
<dbReference type="EMBL" id="JAFIQS010000002">
    <property type="protein sequence ID" value="KAG5173131.1"/>
    <property type="molecule type" value="Genomic_DNA"/>
</dbReference>
<comment type="caution">
    <text evidence="2">The sequence shown here is derived from an EMBL/GenBank/DDBJ whole genome shotgun (WGS) entry which is preliminary data.</text>
</comment>
<evidence type="ECO:0000256" key="1">
    <source>
        <dbReference type="ARBA" id="ARBA00023002"/>
    </source>
</evidence>
<dbReference type="InterPro" id="IPR002347">
    <property type="entry name" value="SDR_fam"/>
</dbReference>
<protein>
    <submittedName>
        <fullName evidence="2">Uncharacterized protein</fullName>
    </submittedName>
</protein>
<dbReference type="SUPFAM" id="SSF51735">
    <property type="entry name" value="NAD(P)-binding Rossmann-fold domains"/>
    <property type="match status" value="1"/>
</dbReference>
<sequence length="409" mass="44553">MVPHLSAIAQSNAALVGGLKGAPVAVFLGGTSGIGQGLAETFARWRNGNAHIIILGRNEAAARDIIAHFPKPTASGASWSHEFIQCDATLMKNVRAAAEKILSKHPKVNYLVMTPGYFSTSGRDETSEGIDKKLAVHYYSRWRLTYDLLPALKKAKEEGEHVRVLSVYSTGYGGPINEDDFGLKKTFSMKNALESAATYNDLMVEAFHERNPGIVFSHAFPGGVSTNLMSSARTPWMRAVAPVVNTLTKPFLVTQDQCAEYLWSGLLNTNIDCINLFRKSQNALEDKSTISIEEANRELALVLADLVVNHTILGTSLSSFPACADVQSAVDFLERSFPGFRDLEINKRYDEMPQIGGTLESTETEAGTKVKAFETVTAGEFMRAEAHVVTASRNGGAHQLVEIDILEVD</sequence>
<name>A0A8H7Y884_PSICU</name>